<evidence type="ECO:0000256" key="5">
    <source>
        <dbReference type="ARBA" id="ARBA00023136"/>
    </source>
</evidence>
<feature type="transmembrane region" description="Helical" evidence="9">
    <location>
        <begin position="278"/>
        <end position="296"/>
    </location>
</feature>
<dbReference type="NCBIfam" id="NF040927">
    <property type="entry name" value="ABC_perm_SloB"/>
    <property type="match status" value="1"/>
</dbReference>
<feature type="transmembrane region" description="Helical" evidence="9">
    <location>
        <begin position="96"/>
        <end position="117"/>
    </location>
</feature>
<comment type="similarity">
    <text evidence="2 8">Belongs to the ABC-3 integral membrane protein family.</text>
</comment>
<dbReference type="InterPro" id="IPR001626">
    <property type="entry name" value="ABC_TroCD"/>
</dbReference>
<dbReference type="PRINTS" id="PR00691">
    <property type="entry name" value="ADHESINB"/>
</dbReference>
<sequence length="585" mass="63788">MLTSFFTSLSNYHFLQNALITAVAIGIVAGVIGCFIILRGMSLMGDAISHAVLPGVALSYIFGVHFFVGAIFFGILASMIITYIANNSLIKSDTAIGITFSSFLALGVILIGVANSSTDLFHILFGNVLAVQDSDKWLTIAIAILVLAVIILFFRPLLITSFDPMMAKAFGMKVQAYHYLLMFLLTLVSVTAMQSVGTILIVALLVTPAATAYLYTKQLKHMMVIAGVLGGFASFIGLFIGYSFNIAAGSSIVLTAGAFFVIGFLFSPKQKTSPVKRWSATAVLATAAVAGGFFLAQQNGQMAQTEGKLSVVATNSIIADITENIAGDRIDLHSIVPVGRDPHEYEPLVEDVRKATDADLILYNGLNLETGGNGWFTKLMNNANKVENEDYFAVSDGVDVLYLSDDEDHSKADPHAWLNLENGMIYARNIAQRLSEKDPDNRSFYEENLERYLASLEELDQQAKENFQSIPEEKKLIVTSEGAFKYFSKAYGVPSAYIWEINTEEEGTPAQIKNLVDQLQNSAVASLFVESSVNTRPMQSVSRDAGIPIFGTVFTDSIAEPGEEGDSYYNMMKWNLDTIYQGLNQ</sequence>
<dbReference type="GO" id="GO:0010043">
    <property type="term" value="P:response to zinc ion"/>
    <property type="evidence" value="ECO:0007669"/>
    <property type="project" value="TreeGrafter"/>
</dbReference>
<dbReference type="Pfam" id="PF01297">
    <property type="entry name" value="ZnuA"/>
    <property type="match status" value="1"/>
</dbReference>
<organism evidence="12 13">
    <name type="scientific">Enterococcus casseliflavus</name>
    <name type="common">Enterococcus flavescens</name>
    <dbReference type="NCBI Taxonomy" id="37734"/>
    <lineage>
        <taxon>Bacteria</taxon>
        <taxon>Bacillati</taxon>
        <taxon>Bacillota</taxon>
        <taxon>Bacilli</taxon>
        <taxon>Lactobacillales</taxon>
        <taxon>Enterococcaceae</taxon>
        <taxon>Enterococcus</taxon>
    </lineage>
</organism>
<evidence type="ECO:0000256" key="6">
    <source>
        <dbReference type="ARBA" id="ARBA00072924"/>
    </source>
</evidence>
<keyword evidence="4 9" id="KW-1133">Transmembrane helix</keyword>
<dbReference type="SUPFAM" id="SSF81345">
    <property type="entry name" value="ABC transporter involved in vitamin B12 uptake, BtuC"/>
    <property type="match status" value="1"/>
</dbReference>
<dbReference type="InterPro" id="IPR006127">
    <property type="entry name" value="ZnuA-like"/>
</dbReference>
<evidence type="ECO:0000313" key="14">
    <source>
        <dbReference type="Proteomes" id="UP000422837"/>
    </source>
</evidence>
<dbReference type="InterPro" id="IPR037294">
    <property type="entry name" value="ABC_BtuC-like"/>
</dbReference>
<protein>
    <recommendedName>
        <fullName evidence="6">Manganese import system permease protein ScaB</fullName>
    </recommendedName>
</protein>
<evidence type="ECO:0000256" key="9">
    <source>
        <dbReference type="SAM" id="Phobius"/>
    </source>
</evidence>
<feature type="transmembrane region" description="Helical" evidence="9">
    <location>
        <begin position="222"/>
        <end position="240"/>
    </location>
</feature>
<comment type="subcellular location">
    <subcellularLocation>
        <location evidence="8">Cell membrane</location>
        <topology evidence="8">Multi-pass membrane protein</topology>
    </subcellularLocation>
    <subcellularLocation>
        <location evidence="1">Membrane</location>
        <topology evidence="1">Multi-pass membrane protein</topology>
    </subcellularLocation>
</comment>
<dbReference type="PRINTS" id="PR00690">
    <property type="entry name" value="ADHESNFAMILY"/>
</dbReference>
<dbReference type="PANTHER" id="PTHR30477">
    <property type="entry name" value="ABC-TRANSPORTER METAL-BINDING PROTEIN"/>
    <property type="match status" value="1"/>
</dbReference>
<keyword evidence="5 9" id="KW-0472">Membrane</keyword>
<dbReference type="GO" id="GO:0007155">
    <property type="term" value="P:cell adhesion"/>
    <property type="evidence" value="ECO:0007669"/>
    <property type="project" value="InterPro"/>
</dbReference>
<keyword evidence="7" id="KW-0813">Transport</keyword>
<reference evidence="11 14" key="2">
    <citation type="submission" date="2019-11" db="EMBL/GenBank/DDBJ databases">
        <title>Detection and genome characteristic of a blood enterococcus casselifavus isolate from Zhengzhou,china.</title>
        <authorList>
            <person name="Wen P."/>
        </authorList>
    </citation>
    <scope>NUCLEOTIDE SEQUENCE [LARGE SCALE GENOMIC DNA]</scope>
    <source>
        <strain evidence="11 14">EC291</strain>
    </source>
</reference>
<dbReference type="RefSeq" id="WP_005225531.1">
    <property type="nucleotide sequence ID" value="NZ_BAAAXK010000016.1"/>
</dbReference>
<comment type="similarity">
    <text evidence="7">Belongs to the bacterial solute-binding protein 9 family.</text>
</comment>
<dbReference type="OrthoDB" id="9793396at2"/>
<evidence type="ECO:0000256" key="8">
    <source>
        <dbReference type="RuleBase" id="RU003943"/>
    </source>
</evidence>
<dbReference type="FunFam" id="1.10.3470.10:FF:000003">
    <property type="entry name" value="Iron ABC transporter permease SitD"/>
    <property type="match status" value="1"/>
</dbReference>
<dbReference type="GO" id="GO:0030001">
    <property type="term" value="P:metal ion transport"/>
    <property type="evidence" value="ECO:0007669"/>
    <property type="project" value="InterPro"/>
</dbReference>
<dbReference type="EMBL" id="JARQDV010000005">
    <property type="protein sequence ID" value="MDT2964972.1"/>
    <property type="molecule type" value="Genomic_DNA"/>
</dbReference>
<evidence type="ECO:0000313" key="10">
    <source>
        <dbReference type="EMBL" id="MDT2964972.1"/>
    </source>
</evidence>
<dbReference type="PANTHER" id="PTHR30477:SF13">
    <property type="entry name" value="IRON TRANSPORT SYSTEM MEMBRANE PROTEIN HI_0360-RELATED"/>
    <property type="match status" value="1"/>
</dbReference>
<dbReference type="GO" id="GO:0055085">
    <property type="term" value="P:transmembrane transport"/>
    <property type="evidence" value="ECO:0007669"/>
    <property type="project" value="InterPro"/>
</dbReference>
<feature type="transmembrane region" description="Helical" evidence="9">
    <location>
        <begin position="12"/>
        <end position="38"/>
    </location>
</feature>
<proteinExistence type="inferred from homology"/>
<feature type="transmembrane region" description="Helical" evidence="9">
    <location>
        <begin position="58"/>
        <end position="84"/>
    </location>
</feature>
<dbReference type="GO" id="GO:0043190">
    <property type="term" value="C:ATP-binding cassette (ABC) transporter complex"/>
    <property type="evidence" value="ECO:0007669"/>
    <property type="project" value="InterPro"/>
</dbReference>
<dbReference type="Proteomes" id="UP001268896">
    <property type="component" value="Unassembled WGS sequence"/>
</dbReference>
<evidence type="ECO:0000256" key="7">
    <source>
        <dbReference type="RuleBase" id="RU003512"/>
    </source>
</evidence>
<dbReference type="CDD" id="cd01137">
    <property type="entry name" value="PsaA"/>
    <property type="match status" value="1"/>
</dbReference>
<feature type="transmembrane region" description="Helical" evidence="9">
    <location>
        <begin position="137"/>
        <end position="158"/>
    </location>
</feature>
<name>A0A1L8SJK3_ENTCA</name>
<dbReference type="GO" id="GO:0071281">
    <property type="term" value="P:cellular response to iron ion"/>
    <property type="evidence" value="ECO:0007669"/>
    <property type="project" value="UniProtKB-ARBA"/>
</dbReference>
<evidence type="ECO:0000256" key="4">
    <source>
        <dbReference type="ARBA" id="ARBA00022989"/>
    </source>
</evidence>
<gene>
    <name evidence="12" type="ORF">DW084_11535</name>
    <name evidence="11" type="ORF">GFU50_05340</name>
    <name evidence="10" type="ORF">P7I32_10115</name>
</gene>
<evidence type="ECO:0000256" key="1">
    <source>
        <dbReference type="ARBA" id="ARBA00004141"/>
    </source>
</evidence>
<dbReference type="AlphaFoldDB" id="A0A1L8SJK3"/>
<dbReference type="SUPFAM" id="SSF53807">
    <property type="entry name" value="Helical backbone' metal receptor"/>
    <property type="match status" value="1"/>
</dbReference>
<feature type="transmembrane region" description="Helical" evidence="9">
    <location>
        <begin position="246"/>
        <end position="266"/>
    </location>
</feature>
<dbReference type="InterPro" id="IPR006128">
    <property type="entry name" value="Lipoprotein_PsaA-like"/>
</dbReference>
<dbReference type="Proteomes" id="UP000422837">
    <property type="component" value="Chromosome"/>
</dbReference>
<dbReference type="Gene3D" id="3.40.50.1980">
    <property type="entry name" value="Nitrogenase molybdenum iron protein domain"/>
    <property type="match status" value="2"/>
</dbReference>
<reference evidence="10" key="3">
    <citation type="submission" date="2023-03" db="EMBL/GenBank/DDBJ databases">
        <authorList>
            <person name="Shen W."/>
            <person name="Cai J."/>
        </authorList>
    </citation>
    <scope>NUCLEOTIDE SEQUENCE</scope>
    <source>
        <strain evidence="10">K72-2</strain>
    </source>
</reference>
<evidence type="ECO:0000256" key="3">
    <source>
        <dbReference type="ARBA" id="ARBA00022692"/>
    </source>
</evidence>
<evidence type="ECO:0000313" key="12">
    <source>
        <dbReference type="EMBL" id="RHK05769.1"/>
    </source>
</evidence>
<dbReference type="Pfam" id="PF00950">
    <property type="entry name" value="ABC-3"/>
    <property type="match status" value="1"/>
</dbReference>
<dbReference type="CDD" id="cd06550">
    <property type="entry name" value="TM_ABC_iron-siderophores_like"/>
    <property type="match status" value="1"/>
</dbReference>
<dbReference type="EMBL" id="QRMZ01000015">
    <property type="protein sequence ID" value="RHK05769.1"/>
    <property type="molecule type" value="Genomic_DNA"/>
</dbReference>
<dbReference type="Gene3D" id="1.10.3470.10">
    <property type="entry name" value="ABC transporter involved in vitamin B12 uptake, BtuC"/>
    <property type="match status" value="1"/>
</dbReference>
<dbReference type="InterPro" id="IPR006129">
    <property type="entry name" value="AdhesinB"/>
</dbReference>
<keyword evidence="3 8" id="KW-0812">Transmembrane</keyword>
<evidence type="ECO:0000256" key="2">
    <source>
        <dbReference type="ARBA" id="ARBA00008034"/>
    </source>
</evidence>
<accession>A0A1L8SJK3</accession>
<dbReference type="Proteomes" id="UP000286288">
    <property type="component" value="Unassembled WGS sequence"/>
</dbReference>
<dbReference type="EMBL" id="CP046123">
    <property type="protein sequence ID" value="QGN28952.1"/>
    <property type="molecule type" value="Genomic_DNA"/>
</dbReference>
<dbReference type="GO" id="GO:0046872">
    <property type="term" value="F:metal ion binding"/>
    <property type="evidence" value="ECO:0007669"/>
    <property type="project" value="InterPro"/>
</dbReference>
<evidence type="ECO:0000313" key="13">
    <source>
        <dbReference type="Proteomes" id="UP000286288"/>
    </source>
</evidence>
<evidence type="ECO:0000313" key="11">
    <source>
        <dbReference type="EMBL" id="QGN28952.1"/>
    </source>
</evidence>
<reference evidence="12 13" key="1">
    <citation type="submission" date="2018-08" db="EMBL/GenBank/DDBJ databases">
        <title>A genome reference for cultivated species of the human gut microbiota.</title>
        <authorList>
            <person name="Zou Y."/>
            <person name="Xue W."/>
            <person name="Luo G."/>
        </authorList>
    </citation>
    <scope>NUCLEOTIDE SEQUENCE [LARGE SCALE GENOMIC DNA]</scope>
    <source>
        <strain evidence="12 13">AF48-16</strain>
    </source>
</reference>